<evidence type="ECO:0000313" key="2">
    <source>
        <dbReference type="EMBL" id="MFD1455253.1"/>
    </source>
</evidence>
<keyword evidence="1" id="KW-1133">Transmembrane helix</keyword>
<gene>
    <name evidence="2" type="ORF">ACFQ44_06080</name>
</gene>
<evidence type="ECO:0000313" key="3">
    <source>
        <dbReference type="Proteomes" id="UP001597189"/>
    </source>
</evidence>
<dbReference type="EMBL" id="JBHTOD010000004">
    <property type="protein sequence ID" value="MFD1455253.1"/>
    <property type="molecule type" value="Genomic_DNA"/>
</dbReference>
<keyword evidence="1" id="KW-0812">Transmembrane</keyword>
<evidence type="ECO:0000256" key="1">
    <source>
        <dbReference type="SAM" id="Phobius"/>
    </source>
</evidence>
<name>A0ABW4D3U7_9LACO</name>
<comment type="caution">
    <text evidence="2">The sequence shown here is derived from an EMBL/GenBank/DDBJ whole genome shotgun (WGS) entry which is preliminary data.</text>
</comment>
<feature type="transmembrane region" description="Helical" evidence="1">
    <location>
        <begin position="21"/>
        <end position="41"/>
    </location>
</feature>
<feature type="transmembrane region" description="Helical" evidence="1">
    <location>
        <begin position="66"/>
        <end position="84"/>
    </location>
</feature>
<feature type="transmembrane region" description="Helical" evidence="1">
    <location>
        <begin position="93"/>
        <end position="115"/>
    </location>
</feature>
<sequence>MLKHDSRNGLLARMYSHWNHFFFGIFSVLCGVYILLHQGYLDDPRVTPPPPPSHFEKITFQFADDWWFAALLIVFGTVLLVGVLGESRKLRDWGLVAIAPLYGAMMVAFGVRGLLDFRFNLTWVFIGLAVALLIGTAMRGDHRHED</sequence>
<dbReference type="RefSeq" id="WP_236000732.1">
    <property type="nucleotide sequence ID" value="NZ_BOLN01000004.1"/>
</dbReference>
<feature type="transmembrane region" description="Helical" evidence="1">
    <location>
        <begin position="121"/>
        <end position="138"/>
    </location>
</feature>
<protein>
    <submittedName>
        <fullName evidence="2">Uncharacterized protein</fullName>
    </submittedName>
</protein>
<accession>A0ABW4D3U7</accession>
<reference evidence="3" key="1">
    <citation type="journal article" date="2019" name="Int. J. Syst. Evol. Microbiol.">
        <title>The Global Catalogue of Microorganisms (GCM) 10K type strain sequencing project: providing services to taxonomists for standard genome sequencing and annotation.</title>
        <authorList>
            <consortium name="The Broad Institute Genomics Platform"/>
            <consortium name="The Broad Institute Genome Sequencing Center for Infectious Disease"/>
            <person name="Wu L."/>
            <person name="Ma J."/>
        </authorList>
    </citation>
    <scope>NUCLEOTIDE SEQUENCE [LARGE SCALE GENOMIC DNA]</scope>
    <source>
        <strain evidence="3">CCM 8979</strain>
    </source>
</reference>
<keyword evidence="1" id="KW-0472">Membrane</keyword>
<proteinExistence type="predicted"/>
<dbReference type="Proteomes" id="UP001597189">
    <property type="component" value="Unassembled WGS sequence"/>
</dbReference>
<keyword evidence="3" id="KW-1185">Reference proteome</keyword>
<organism evidence="2 3">
    <name type="scientific">Levilactobacillus lanxiensis</name>
    <dbReference type="NCBI Taxonomy" id="2799568"/>
    <lineage>
        <taxon>Bacteria</taxon>
        <taxon>Bacillati</taxon>
        <taxon>Bacillota</taxon>
        <taxon>Bacilli</taxon>
        <taxon>Lactobacillales</taxon>
        <taxon>Lactobacillaceae</taxon>
        <taxon>Levilactobacillus</taxon>
    </lineage>
</organism>